<evidence type="ECO:0000256" key="9">
    <source>
        <dbReference type="ARBA" id="ARBA00024345"/>
    </source>
</evidence>
<dbReference type="PROSITE" id="PS50157">
    <property type="entry name" value="ZINC_FINGER_C2H2_2"/>
    <property type="match status" value="2"/>
</dbReference>
<evidence type="ECO:0000256" key="8">
    <source>
        <dbReference type="ARBA" id="ARBA00023242"/>
    </source>
</evidence>
<keyword evidence="2" id="KW-0479">Metal-binding</keyword>
<dbReference type="Pfam" id="PF00096">
    <property type="entry name" value="zf-C2H2"/>
    <property type="match status" value="2"/>
</dbReference>
<comment type="similarity">
    <text evidence="9">Belongs to the STE12 transcription factor family.</text>
</comment>
<reference evidence="13" key="2">
    <citation type="journal article" date="2023" name="IMA Fungus">
        <title>Comparative genomic study of the Penicillium genus elucidates a diverse pangenome and 15 lateral gene transfer events.</title>
        <authorList>
            <person name="Petersen C."/>
            <person name="Sorensen T."/>
            <person name="Nielsen M.R."/>
            <person name="Sondergaard T.E."/>
            <person name="Sorensen J.L."/>
            <person name="Fitzpatrick D.A."/>
            <person name="Frisvad J.C."/>
            <person name="Nielsen K.L."/>
        </authorList>
    </citation>
    <scope>NUCLEOTIDE SEQUENCE</scope>
    <source>
        <strain evidence="13">IBT 26290</strain>
    </source>
</reference>
<organism evidence="13 14">
    <name type="scientific">Penicillium canariense</name>
    <dbReference type="NCBI Taxonomy" id="189055"/>
    <lineage>
        <taxon>Eukaryota</taxon>
        <taxon>Fungi</taxon>
        <taxon>Dikarya</taxon>
        <taxon>Ascomycota</taxon>
        <taxon>Pezizomycotina</taxon>
        <taxon>Eurotiomycetes</taxon>
        <taxon>Eurotiomycetidae</taxon>
        <taxon>Eurotiales</taxon>
        <taxon>Aspergillaceae</taxon>
        <taxon>Penicillium</taxon>
    </lineage>
</organism>
<dbReference type="InterPro" id="IPR013087">
    <property type="entry name" value="Znf_C2H2_type"/>
</dbReference>
<dbReference type="OrthoDB" id="1095242at2759"/>
<evidence type="ECO:0000313" key="13">
    <source>
        <dbReference type="EMBL" id="KAJ5176610.1"/>
    </source>
</evidence>
<feature type="domain" description="C2H2-type" evidence="12">
    <location>
        <begin position="647"/>
        <end position="678"/>
    </location>
</feature>
<dbReference type="PANTHER" id="PTHR47427:SF1">
    <property type="entry name" value="PROTEIN STE12"/>
    <property type="match status" value="1"/>
</dbReference>
<dbReference type="Pfam" id="PF02200">
    <property type="entry name" value="STE"/>
    <property type="match status" value="1"/>
</dbReference>
<keyword evidence="14" id="KW-1185">Reference proteome</keyword>
<feature type="domain" description="C2H2-type" evidence="12">
    <location>
        <begin position="617"/>
        <end position="646"/>
    </location>
</feature>
<accession>A0A9W9IG66</accession>
<evidence type="ECO:0000256" key="5">
    <source>
        <dbReference type="ARBA" id="ARBA00022833"/>
    </source>
</evidence>
<dbReference type="AlphaFoldDB" id="A0A9W9IG66"/>
<dbReference type="GO" id="GO:0003700">
    <property type="term" value="F:DNA-binding transcription factor activity"/>
    <property type="evidence" value="ECO:0007669"/>
    <property type="project" value="InterPro"/>
</dbReference>
<evidence type="ECO:0000256" key="7">
    <source>
        <dbReference type="ARBA" id="ARBA00023163"/>
    </source>
</evidence>
<dbReference type="GO" id="GO:1990527">
    <property type="term" value="C:Tec1p-Ste12p-Dig1p complex"/>
    <property type="evidence" value="ECO:0007669"/>
    <property type="project" value="TreeGrafter"/>
</dbReference>
<keyword evidence="7" id="KW-0804">Transcription</keyword>
<evidence type="ECO:0000256" key="2">
    <source>
        <dbReference type="ARBA" id="ARBA00022723"/>
    </source>
</evidence>
<dbReference type="InterPro" id="IPR052127">
    <property type="entry name" value="STE12_transcription_factor"/>
</dbReference>
<name>A0A9W9IG66_9EURO</name>
<dbReference type="RefSeq" id="XP_056548218.1">
    <property type="nucleotide sequence ID" value="XM_056684612.1"/>
</dbReference>
<keyword evidence="5" id="KW-0862">Zinc</keyword>
<evidence type="ECO:0000256" key="4">
    <source>
        <dbReference type="ARBA" id="ARBA00022771"/>
    </source>
</evidence>
<dbReference type="EMBL" id="JAPQKN010000001">
    <property type="protein sequence ID" value="KAJ5176610.1"/>
    <property type="molecule type" value="Genomic_DNA"/>
</dbReference>
<dbReference type="GO" id="GO:1990526">
    <property type="term" value="C:Ste12p-Dig1p-Dig2p complex"/>
    <property type="evidence" value="ECO:0007669"/>
    <property type="project" value="TreeGrafter"/>
</dbReference>
<dbReference type="InterPro" id="IPR003120">
    <property type="entry name" value="Ste12"/>
</dbReference>
<dbReference type="Gene3D" id="3.30.160.60">
    <property type="entry name" value="Classic Zinc Finger"/>
    <property type="match status" value="2"/>
</dbReference>
<evidence type="ECO:0000259" key="12">
    <source>
        <dbReference type="PROSITE" id="PS50157"/>
    </source>
</evidence>
<keyword evidence="3" id="KW-0677">Repeat</keyword>
<dbReference type="PROSITE" id="PS00028">
    <property type="entry name" value="ZINC_FINGER_C2H2_1"/>
    <property type="match status" value="2"/>
</dbReference>
<proteinExistence type="inferred from homology"/>
<dbReference type="FunFam" id="3.30.160.60:FF:000243">
    <property type="entry name" value="Probable transcription factor steA"/>
    <property type="match status" value="1"/>
</dbReference>
<keyword evidence="4 10" id="KW-0863">Zinc-finger</keyword>
<dbReference type="GeneID" id="81423788"/>
<dbReference type="SUPFAM" id="SSF57667">
    <property type="entry name" value="beta-beta-alpha zinc fingers"/>
    <property type="match status" value="1"/>
</dbReference>
<feature type="region of interest" description="Disordered" evidence="11">
    <location>
        <begin position="444"/>
        <end position="527"/>
    </location>
</feature>
<evidence type="ECO:0000256" key="1">
    <source>
        <dbReference type="ARBA" id="ARBA00004123"/>
    </source>
</evidence>
<comment type="subcellular location">
    <subcellularLocation>
        <location evidence="1">Nucleus</location>
    </subcellularLocation>
</comment>
<evidence type="ECO:0000256" key="6">
    <source>
        <dbReference type="ARBA" id="ARBA00023015"/>
    </source>
</evidence>
<dbReference type="SMART" id="SM00355">
    <property type="entry name" value="ZnF_C2H2"/>
    <property type="match status" value="2"/>
</dbReference>
<dbReference type="SMART" id="SM00424">
    <property type="entry name" value="STE"/>
    <property type="match status" value="1"/>
</dbReference>
<evidence type="ECO:0000256" key="11">
    <source>
        <dbReference type="SAM" id="MobiDB-lite"/>
    </source>
</evidence>
<feature type="region of interest" description="Disordered" evidence="11">
    <location>
        <begin position="670"/>
        <end position="710"/>
    </location>
</feature>
<comment type="caution">
    <text evidence="13">The sequence shown here is derived from an EMBL/GenBank/DDBJ whole genome shotgun (WGS) entry which is preliminary data.</text>
</comment>
<protein>
    <recommendedName>
        <fullName evidence="12">C2H2-type domain-containing protein</fullName>
    </recommendedName>
</protein>
<dbReference type="GO" id="GO:0005634">
    <property type="term" value="C:nucleus"/>
    <property type="evidence" value="ECO:0007669"/>
    <property type="project" value="UniProtKB-SubCell"/>
</dbReference>
<dbReference type="GO" id="GO:0008270">
    <property type="term" value="F:zinc ion binding"/>
    <property type="evidence" value="ECO:0007669"/>
    <property type="project" value="UniProtKB-KW"/>
</dbReference>
<evidence type="ECO:0000256" key="3">
    <source>
        <dbReference type="ARBA" id="ARBA00022737"/>
    </source>
</evidence>
<dbReference type="Proteomes" id="UP001149163">
    <property type="component" value="Unassembled WGS sequence"/>
</dbReference>
<keyword evidence="8" id="KW-0539">Nucleus</keyword>
<feature type="compositionally biased region" description="Acidic residues" evidence="11">
    <location>
        <begin position="681"/>
        <end position="696"/>
    </location>
</feature>
<keyword evidence="6" id="KW-0805">Transcription regulation</keyword>
<dbReference type="InterPro" id="IPR036236">
    <property type="entry name" value="Znf_C2H2_sf"/>
</dbReference>
<dbReference type="FunFam" id="3.30.160.60:FF:000390">
    <property type="entry name" value="Transcription factor stea"/>
    <property type="match status" value="1"/>
</dbReference>
<evidence type="ECO:0000313" key="14">
    <source>
        <dbReference type="Proteomes" id="UP001149163"/>
    </source>
</evidence>
<gene>
    <name evidence="13" type="ORF">N7482_002487</name>
</gene>
<reference evidence="13" key="1">
    <citation type="submission" date="2022-11" db="EMBL/GenBank/DDBJ databases">
        <authorList>
            <person name="Petersen C."/>
        </authorList>
    </citation>
    <scope>NUCLEOTIDE SEQUENCE</scope>
    <source>
        <strain evidence="13">IBT 26290</strain>
    </source>
</reference>
<sequence>MFGIGTWASQTEPRWSASRSNPVLASLLFATTLTGNFLMVADRSLQSAWNMYPQHGAPMAPPQKPETFMLSSEAQQSLPHDSQVALQQVDNLKYFLLSAPVDWQPDQLIRRFLLPTGDYVSCVLWSNLFHISGTDIVRCLAFRFQAFGRPVKNSKKFEEGIFSDLRNLKAGTDATLEEPKSAFLDFLYKNNCIRTQKKQKVFYWYSVPHDRLFLDALERDLKREKMNQEATTVAVSEPALSFEFDSSQSLYEQLTKAQQANSSSFAAHAHASTTYGPPSSPVVRTVDAMPPPQMAPPAIPLLQDDHGNPTMYSAPHMPLSNTLVQSIIKRDQDYGPIQYDRNGMPLARIHQRHSSMPTFYEYSPAPSFVSSQYEDYSNRGLSFEPVTPPQHSVGLGAEPAYIANEDTGLYTAIPDLSSAAPYNPMMQLPPSNFAGAHYPSASRSYSSHGYSVIEGSPTYKQRRRRPSITPGPANGTPGAVNGPAQTAPSSLPPAYAAHRPSDLRRSVSSSVAPVAEGEEHSHDLSRTYPSAILPQKDLLQEIPRHGTPLQNLEEPVDHLPVQMTNPPDDLAALPTSAAIETTVQNTTSRSDRAGPGPARRARSATMMELGPYPQKSHSCPIPSCGRLFKRLEHLKRHVRTHTQERPYPCPYCSKAFSRSDNLAQHRRIHEAQHDGQGPMANEDDLENDGNEFDSAGEDSSPPAHPAPHNMVQMPAMTSMASSMSMPSAMPAMVHAPQMIAPQLLQQQM</sequence>
<dbReference type="PANTHER" id="PTHR47427">
    <property type="entry name" value="PROTEIN STE12"/>
    <property type="match status" value="1"/>
</dbReference>
<evidence type="ECO:0000256" key="10">
    <source>
        <dbReference type="PROSITE-ProRule" id="PRU00042"/>
    </source>
</evidence>